<proteinExistence type="predicted"/>
<name>A0A3B0T041_9ZZZZ</name>
<reference evidence="1" key="1">
    <citation type="submission" date="2018-06" db="EMBL/GenBank/DDBJ databases">
        <authorList>
            <person name="Zhirakovskaya E."/>
        </authorList>
    </citation>
    <scope>NUCLEOTIDE SEQUENCE</scope>
</reference>
<evidence type="ECO:0000313" key="1">
    <source>
        <dbReference type="EMBL" id="VAW06707.1"/>
    </source>
</evidence>
<dbReference type="EMBL" id="UOEK01000365">
    <property type="protein sequence ID" value="VAW06707.1"/>
    <property type="molecule type" value="Genomic_DNA"/>
</dbReference>
<dbReference type="AlphaFoldDB" id="A0A3B0T041"/>
<sequence length="78" mass="8009">MFIASGTTTSGLVIGVDSEPEHAVTAATTIGVFANIAPHLKGTPINVRIAYAAPGYTTGGHAWCGVTRTGRAVRIRSN</sequence>
<accession>A0A3B0T041</accession>
<organism evidence="1">
    <name type="scientific">hydrothermal vent metagenome</name>
    <dbReference type="NCBI Taxonomy" id="652676"/>
    <lineage>
        <taxon>unclassified sequences</taxon>
        <taxon>metagenomes</taxon>
        <taxon>ecological metagenomes</taxon>
    </lineage>
</organism>
<protein>
    <submittedName>
        <fullName evidence="1">Uncharacterized protein</fullName>
    </submittedName>
</protein>
<gene>
    <name evidence="1" type="ORF">MNBD_ACTINO02-49</name>
</gene>